<dbReference type="InterPro" id="IPR027417">
    <property type="entry name" value="P-loop_NTPase"/>
</dbReference>
<dbReference type="PANTHER" id="PTHR43790">
    <property type="entry name" value="CARBOHYDRATE TRANSPORT ATP-BINDING PROTEIN MG119-RELATED"/>
    <property type="match status" value="1"/>
</dbReference>
<keyword evidence="7" id="KW-1185">Reference proteome</keyword>
<evidence type="ECO:0000313" key="7">
    <source>
        <dbReference type="Proteomes" id="UP001592582"/>
    </source>
</evidence>
<dbReference type="Proteomes" id="UP001592582">
    <property type="component" value="Unassembled WGS sequence"/>
</dbReference>
<dbReference type="EMBL" id="JBHEZX010000008">
    <property type="protein sequence ID" value="MFC1411425.1"/>
    <property type="molecule type" value="Genomic_DNA"/>
</dbReference>
<reference evidence="6 7" key="1">
    <citation type="submission" date="2024-09" db="EMBL/GenBank/DDBJ databases">
        <authorList>
            <person name="Lee S.D."/>
        </authorList>
    </citation>
    <scope>NUCLEOTIDE SEQUENCE [LARGE SCALE GENOMIC DNA]</scope>
    <source>
        <strain evidence="6 7">N1-1</strain>
    </source>
</reference>
<dbReference type="SUPFAM" id="SSF52540">
    <property type="entry name" value="P-loop containing nucleoside triphosphate hydrolases"/>
    <property type="match status" value="2"/>
</dbReference>
<keyword evidence="4 6" id="KW-0067">ATP-binding</keyword>
<dbReference type="PANTHER" id="PTHR43790:SF9">
    <property type="entry name" value="GALACTOFURANOSE TRANSPORTER ATP-BINDING PROTEIN YTFR"/>
    <property type="match status" value="1"/>
</dbReference>
<dbReference type="PROSITE" id="PS50893">
    <property type="entry name" value="ABC_TRANSPORTER_2"/>
    <property type="match status" value="2"/>
</dbReference>
<feature type="domain" description="ABC transporter" evidence="5">
    <location>
        <begin position="256"/>
        <end position="503"/>
    </location>
</feature>
<sequence>MVTTSPPLVQVSGIDKRFGSTRALRGVDLSIEAGRCLGLVGRNGAGKSTLVSILSGLLAPDGGTVRFDGEPAPPVGEVARWRDWISTVFQHSMVVPDLTVAENVFLGDVGRVVGWREMRARTREIMAEWGYEIEAEAFCRDLSVEELQIVEIARALARGARCVLLDEPTAALERDAVRRLFERVRRLVDGGVAVLYISHHLEEVFEICQDVAVLRDGQLVLSAPTADLGREQLVAAMVGTAPVAERPAAREQAVDTEAEPVLRVEELTAASARGRLSGVSLTVAPGEVVGVTGLLSAGVATLGRVVAGAVPYQGGRVSVRGQTVRSGRRDLAQRAGVGYVPEDRLAEGFVAHLGVAENVTMTITERLADRFGVLRPGRRTAAAEPLTRALSLVAASPGQPVGELSGGNQQKVTVARTLAHDPGVVVAITPTRGVDVASKALLLSSLADVARTTGAGVLLCSDELSDLVLCDRVIVLVRGEVFTEFTEPPFDRDELIVATEGLGANARVVDQQDTDGVDPR</sequence>
<evidence type="ECO:0000256" key="1">
    <source>
        <dbReference type="ARBA" id="ARBA00022448"/>
    </source>
</evidence>
<evidence type="ECO:0000259" key="5">
    <source>
        <dbReference type="PROSITE" id="PS50893"/>
    </source>
</evidence>
<dbReference type="PROSITE" id="PS00211">
    <property type="entry name" value="ABC_TRANSPORTER_1"/>
    <property type="match status" value="1"/>
</dbReference>
<evidence type="ECO:0000256" key="2">
    <source>
        <dbReference type="ARBA" id="ARBA00022737"/>
    </source>
</evidence>
<organism evidence="6 7">
    <name type="scientific">Streptacidiphilus alkalitolerans</name>
    <dbReference type="NCBI Taxonomy" id="3342712"/>
    <lineage>
        <taxon>Bacteria</taxon>
        <taxon>Bacillati</taxon>
        <taxon>Actinomycetota</taxon>
        <taxon>Actinomycetes</taxon>
        <taxon>Kitasatosporales</taxon>
        <taxon>Streptomycetaceae</taxon>
        <taxon>Streptacidiphilus</taxon>
    </lineage>
</organism>
<comment type="caution">
    <text evidence="6">The sequence shown here is derived from an EMBL/GenBank/DDBJ whole genome shotgun (WGS) entry which is preliminary data.</text>
</comment>
<name>A0ABV6VCI1_9ACTN</name>
<dbReference type="CDD" id="cd03216">
    <property type="entry name" value="ABC_Carb_Monos_I"/>
    <property type="match status" value="1"/>
</dbReference>
<dbReference type="InterPro" id="IPR017871">
    <property type="entry name" value="ABC_transporter-like_CS"/>
</dbReference>
<dbReference type="Pfam" id="PF00005">
    <property type="entry name" value="ABC_tran"/>
    <property type="match status" value="2"/>
</dbReference>
<evidence type="ECO:0000256" key="4">
    <source>
        <dbReference type="ARBA" id="ARBA00022840"/>
    </source>
</evidence>
<dbReference type="SMART" id="SM00382">
    <property type="entry name" value="AAA"/>
    <property type="match status" value="1"/>
</dbReference>
<feature type="domain" description="ABC transporter" evidence="5">
    <location>
        <begin position="9"/>
        <end position="241"/>
    </location>
</feature>
<protein>
    <submittedName>
        <fullName evidence="6">Sugar ABC transporter ATP-binding protein</fullName>
    </submittedName>
</protein>
<gene>
    <name evidence="6" type="ORF">ACEZDG_19355</name>
</gene>
<evidence type="ECO:0000256" key="3">
    <source>
        <dbReference type="ARBA" id="ARBA00022741"/>
    </source>
</evidence>
<dbReference type="InterPro" id="IPR003593">
    <property type="entry name" value="AAA+_ATPase"/>
</dbReference>
<keyword evidence="1" id="KW-0813">Transport</keyword>
<dbReference type="RefSeq" id="WP_380511039.1">
    <property type="nucleotide sequence ID" value="NZ_JBHEZX010000008.1"/>
</dbReference>
<accession>A0ABV6VCI1</accession>
<evidence type="ECO:0000313" key="6">
    <source>
        <dbReference type="EMBL" id="MFC1411425.1"/>
    </source>
</evidence>
<dbReference type="GO" id="GO:0005524">
    <property type="term" value="F:ATP binding"/>
    <property type="evidence" value="ECO:0007669"/>
    <property type="project" value="UniProtKB-KW"/>
</dbReference>
<proteinExistence type="predicted"/>
<dbReference type="Gene3D" id="3.40.50.300">
    <property type="entry name" value="P-loop containing nucleotide triphosphate hydrolases"/>
    <property type="match status" value="2"/>
</dbReference>
<dbReference type="InterPro" id="IPR050107">
    <property type="entry name" value="ABC_carbohydrate_import_ATPase"/>
</dbReference>
<keyword evidence="3" id="KW-0547">Nucleotide-binding</keyword>
<keyword evidence="2" id="KW-0677">Repeat</keyword>
<dbReference type="InterPro" id="IPR003439">
    <property type="entry name" value="ABC_transporter-like_ATP-bd"/>
</dbReference>